<evidence type="ECO:0000313" key="3">
    <source>
        <dbReference type="Proteomes" id="UP000092018"/>
    </source>
</evidence>
<organism evidence="2 3">
    <name type="scientific">Vibrio breoganii</name>
    <dbReference type="NCBI Taxonomy" id="553239"/>
    <lineage>
        <taxon>Bacteria</taxon>
        <taxon>Pseudomonadati</taxon>
        <taxon>Pseudomonadota</taxon>
        <taxon>Gammaproteobacteria</taxon>
        <taxon>Vibrionales</taxon>
        <taxon>Vibrionaceae</taxon>
        <taxon>Vibrio</taxon>
    </lineage>
</organism>
<gene>
    <name evidence="2" type="ORF">A6E01_17560</name>
</gene>
<dbReference type="Proteomes" id="UP000092018">
    <property type="component" value="Chromosome 2"/>
</dbReference>
<dbReference type="EMBL" id="CP016178">
    <property type="protein sequence ID" value="ANO34982.1"/>
    <property type="molecule type" value="Genomic_DNA"/>
</dbReference>
<accession>A0AAN0XYT1</accession>
<evidence type="ECO:0000259" key="1">
    <source>
        <dbReference type="Pfam" id="PF00535"/>
    </source>
</evidence>
<reference evidence="2 3" key="1">
    <citation type="submission" date="2016-06" db="EMBL/GenBank/DDBJ databases">
        <title>Adaptive Radiation by Waves of Gene Transfer Leads to Fine-Scale Resource Partitioning in Marine Microbes.</title>
        <authorList>
            <person name="Hehemann J.-H."/>
            <person name="Arevalo P."/>
            <person name="Datta M.S."/>
            <person name="Yu X."/>
            <person name="Corzett C."/>
            <person name="Henschel A."/>
            <person name="Preheim S.P."/>
            <person name="Timberlake S."/>
            <person name="Alm E.J."/>
            <person name="Polz M.F."/>
        </authorList>
    </citation>
    <scope>NUCLEOTIDE SEQUENCE [LARGE SCALE GENOMIC DNA]</scope>
    <source>
        <strain evidence="2 3">FF50</strain>
    </source>
</reference>
<dbReference type="InterPro" id="IPR001173">
    <property type="entry name" value="Glyco_trans_2-like"/>
</dbReference>
<dbReference type="Pfam" id="PF00535">
    <property type="entry name" value="Glycos_transf_2"/>
    <property type="match status" value="1"/>
</dbReference>
<dbReference type="GO" id="GO:0016758">
    <property type="term" value="F:hexosyltransferase activity"/>
    <property type="evidence" value="ECO:0007669"/>
    <property type="project" value="UniProtKB-ARBA"/>
</dbReference>
<proteinExistence type="predicted"/>
<dbReference type="SUPFAM" id="SSF53448">
    <property type="entry name" value="Nucleotide-diphospho-sugar transferases"/>
    <property type="match status" value="1"/>
</dbReference>
<dbReference type="KEGG" id="vbr:A6E01_17560"/>
<dbReference type="PANTHER" id="PTHR22916">
    <property type="entry name" value="GLYCOSYLTRANSFERASE"/>
    <property type="match status" value="1"/>
</dbReference>
<feature type="domain" description="Glycosyltransferase 2-like" evidence="1">
    <location>
        <begin position="4"/>
        <end position="163"/>
    </location>
</feature>
<protein>
    <recommendedName>
        <fullName evidence="1">Glycosyltransferase 2-like domain-containing protein</fullName>
    </recommendedName>
</protein>
<dbReference type="InterPro" id="IPR029044">
    <property type="entry name" value="Nucleotide-diphossugar_trans"/>
</dbReference>
<sequence length="286" mass="33046">MKLTVGIPFFNPGSKFKDAISSILQQSYRDFELILIDDGSTDGSLEFAKNIKDERVLVFSDGLNKGLPSRLNEIIDRANGCYIARMDADDVVSKYRFERQIKILDESQDIDLVSTGICSISEKYKINGVRYLSGKPKLNDIELLTGRAGICHASIICRKSWYKRNRYNEETERTEDAELWFNAFKKNDLSIHRINEPIYFYREESSASYSNLKKSYISQLGLLKINFGTINKPFSVNLAKLKLYLKLLIISILDKFKLLKLLINTRQKKIDSHLLIMLENELNEYK</sequence>
<dbReference type="PANTHER" id="PTHR22916:SF3">
    <property type="entry name" value="UDP-GLCNAC:BETAGAL BETA-1,3-N-ACETYLGLUCOSAMINYLTRANSFERASE-LIKE PROTEIN 1"/>
    <property type="match status" value="1"/>
</dbReference>
<evidence type="ECO:0000313" key="2">
    <source>
        <dbReference type="EMBL" id="ANO34982.1"/>
    </source>
</evidence>
<dbReference type="RefSeq" id="WP_065210868.1">
    <property type="nucleotide sequence ID" value="NZ_CP016178.1"/>
</dbReference>
<name>A0AAN0XYT1_9VIBR</name>
<dbReference type="AlphaFoldDB" id="A0AAN0XYT1"/>
<dbReference type="Gene3D" id="3.90.550.10">
    <property type="entry name" value="Spore Coat Polysaccharide Biosynthesis Protein SpsA, Chain A"/>
    <property type="match status" value="1"/>
</dbReference>